<evidence type="ECO:0000256" key="4">
    <source>
        <dbReference type="ARBA" id="ARBA00023163"/>
    </source>
</evidence>
<gene>
    <name evidence="6" type="ORF">HXL68_10595</name>
</gene>
<dbReference type="PROSITE" id="PS50931">
    <property type="entry name" value="HTH_LYSR"/>
    <property type="match status" value="1"/>
</dbReference>
<comment type="similarity">
    <text evidence="1">Belongs to the LysR transcriptional regulatory family.</text>
</comment>
<dbReference type="RefSeq" id="WP_274737155.1">
    <property type="nucleotide sequence ID" value="NZ_JARBJQ010000001.1"/>
</dbReference>
<dbReference type="AlphaFoldDB" id="A0A930FZK4"/>
<evidence type="ECO:0000259" key="5">
    <source>
        <dbReference type="PROSITE" id="PS50931"/>
    </source>
</evidence>
<dbReference type="FunFam" id="1.10.10.10:FF:000001">
    <property type="entry name" value="LysR family transcriptional regulator"/>
    <property type="match status" value="1"/>
</dbReference>
<keyword evidence="3" id="KW-0238">DNA-binding</keyword>
<reference evidence="6" key="1">
    <citation type="submission" date="2020-04" db="EMBL/GenBank/DDBJ databases">
        <title>Deep metagenomics examines the oral microbiome during advanced dental caries in children, revealing novel taxa and co-occurrences with host molecules.</title>
        <authorList>
            <person name="Baker J.L."/>
            <person name="Morton J.T."/>
            <person name="Dinis M."/>
            <person name="Alvarez R."/>
            <person name="Tran N.C."/>
            <person name="Knight R."/>
            <person name="Edlund A."/>
        </authorList>
    </citation>
    <scope>NUCLEOTIDE SEQUENCE</scope>
    <source>
        <strain evidence="6">JCVI_32_bin.24</strain>
    </source>
</reference>
<evidence type="ECO:0000256" key="3">
    <source>
        <dbReference type="ARBA" id="ARBA00023125"/>
    </source>
</evidence>
<organism evidence="6 7">
    <name type="scientific">Dechloromonas agitata</name>
    <dbReference type="NCBI Taxonomy" id="73030"/>
    <lineage>
        <taxon>Bacteria</taxon>
        <taxon>Pseudomonadati</taxon>
        <taxon>Pseudomonadota</taxon>
        <taxon>Betaproteobacteria</taxon>
        <taxon>Rhodocyclales</taxon>
        <taxon>Azonexaceae</taxon>
        <taxon>Dechloromonas</taxon>
    </lineage>
</organism>
<evidence type="ECO:0000256" key="2">
    <source>
        <dbReference type="ARBA" id="ARBA00023015"/>
    </source>
</evidence>
<sequence>MHWLNSWESFVKVVETGSMAEAARRLDCTRAQISKQIADLERQFGARLFERSTRKLALTPSGEVFHQHALRALDAVASTEIAVRNLGDTPSGLLRISASLTFGRLYIAPLLPRLTAQYPELECELILTDQLVDLVDDNIDLALRHTKAPPDEAVARRLVTLNRVLCATPAYLAAHGTPTQPNDLARHPCFGYLQAASSNTLDLLGQDGEQISVPLASRFRFNSLDCILDAVLAGHGLAILPTYLAGPEIQRGRLQTVLDDYEPLTGFGRQLYACYTPSRVRLPKVRVFLDELERLFNPQPPWERFRSAARSP</sequence>
<evidence type="ECO:0000313" key="6">
    <source>
        <dbReference type="EMBL" id="MBF1165479.1"/>
    </source>
</evidence>
<dbReference type="EMBL" id="JABZMI010000214">
    <property type="protein sequence ID" value="MBF1165479.1"/>
    <property type="molecule type" value="Genomic_DNA"/>
</dbReference>
<dbReference type="PANTHER" id="PTHR30537">
    <property type="entry name" value="HTH-TYPE TRANSCRIPTIONAL REGULATOR"/>
    <property type="match status" value="1"/>
</dbReference>
<dbReference type="InterPro" id="IPR005119">
    <property type="entry name" value="LysR_subst-bd"/>
</dbReference>
<dbReference type="GO" id="GO:0003677">
    <property type="term" value="F:DNA binding"/>
    <property type="evidence" value="ECO:0007669"/>
    <property type="project" value="UniProtKB-KW"/>
</dbReference>
<comment type="caution">
    <text evidence="6">The sequence shown here is derived from an EMBL/GenBank/DDBJ whole genome shotgun (WGS) entry which is preliminary data.</text>
</comment>
<protein>
    <submittedName>
        <fullName evidence="6">LysR family transcriptional regulator</fullName>
    </submittedName>
</protein>
<keyword evidence="4" id="KW-0804">Transcription</keyword>
<keyword evidence="2" id="KW-0805">Transcription regulation</keyword>
<dbReference type="CDD" id="cd08422">
    <property type="entry name" value="PBP2_CrgA_like"/>
    <property type="match status" value="1"/>
</dbReference>
<dbReference type="InterPro" id="IPR036390">
    <property type="entry name" value="WH_DNA-bd_sf"/>
</dbReference>
<dbReference type="InterPro" id="IPR000847">
    <property type="entry name" value="LysR_HTH_N"/>
</dbReference>
<accession>A0A930FZK4</accession>
<dbReference type="SUPFAM" id="SSF53850">
    <property type="entry name" value="Periplasmic binding protein-like II"/>
    <property type="match status" value="1"/>
</dbReference>
<dbReference type="Gene3D" id="3.40.190.290">
    <property type="match status" value="1"/>
</dbReference>
<feature type="domain" description="HTH lysR-type" evidence="5">
    <location>
        <begin position="1"/>
        <end position="59"/>
    </location>
</feature>
<dbReference type="Gene3D" id="1.10.10.10">
    <property type="entry name" value="Winged helix-like DNA-binding domain superfamily/Winged helix DNA-binding domain"/>
    <property type="match status" value="1"/>
</dbReference>
<dbReference type="PANTHER" id="PTHR30537:SF5">
    <property type="entry name" value="HTH-TYPE TRANSCRIPTIONAL ACTIVATOR TTDR-RELATED"/>
    <property type="match status" value="1"/>
</dbReference>
<evidence type="ECO:0000256" key="1">
    <source>
        <dbReference type="ARBA" id="ARBA00009437"/>
    </source>
</evidence>
<dbReference type="GO" id="GO:0003700">
    <property type="term" value="F:DNA-binding transcription factor activity"/>
    <property type="evidence" value="ECO:0007669"/>
    <property type="project" value="InterPro"/>
</dbReference>
<proteinExistence type="inferred from homology"/>
<dbReference type="InterPro" id="IPR058163">
    <property type="entry name" value="LysR-type_TF_proteobact-type"/>
</dbReference>
<name>A0A930FZK4_9RHOO</name>
<dbReference type="InterPro" id="IPR036388">
    <property type="entry name" value="WH-like_DNA-bd_sf"/>
</dbReference>
<dbReference type="Pfam" id="PF00126">
    <property type="entry name" value="HTH_1"/>
    <property type="match status" value="1"/>
</dbReference>
<dbReference type="SUPFAM" id="SSF46785">
    <property type="entry name" value="Winged helix' DNA-binding domain"/>
    <property type="match status" value="1"/>
</dbReference>
<evidence type="ECO:0000313" key="7">
    <source>
        <dbReference type="Proteomes" id="UP000718593"/>
    </source>
</evidence>
<dbReference type="Pfam" id="PF03466">
    <property type="entry name" value="LysR_substrate"/>
    <property type="match status" value="1"/>
</dbReference>
<dbReference type="Proteomes" id="UP000718593">
    <property type="component" value="Unassembled WGS sequence"/>
</dbReference>